<organism evidence="4 5">
    <name type="scientific">Lysinibacillus macroides</name>
    <dbReference type="NCBI Taxonomy" id="33935"/>
    <lineage>
        <taxon>Bacteria</taxon>
        <taxon>Bacillati</taxon>
        <taxon>Bacillota</taxon>
        <taxon>Bacilli</taxon>
        <taxon>Bacillales</taxon>
        <taxon>Bacillaceae</taxon>
        <taxon>Lysinibacillus</taxon>
    </lineage>
</organism>
<dbReference type="PANTHER" id="PTHR46268">
    <property type="entry name" value="STRESS RESPONSE PROTEIN NHAX"/>
    <property type="match status" value="1"/>
</dbReference>
<dbReference type="PATRIC" id="fig|33935.3.peg.1502"/>
<sequence>MYSHILVAVDGSDNAFRAAQEAIKIAKLSQTSMVEIVYVVNVEKVKNELLRAGSPETMELARQRKIAPVEQALTAAQVSFQTTILKGTPGPEIVRYANEKQVDLVVIGSRGLNRFQEMVLGSVSHKVMKRVQCPALVVK</sequence>
<feature type="domain" description="UspA" evidence="3">
    <location>
        <begin position="1"/>
        <end position="139"/>
    </location>
</feature>
<comment type="similarity">
    <text evidence="1 2">Belongs to the universal stress protein A family.</text>
</comment>
<evidence type="ECO:0000259" key="3">
    <source>
        <dbReference type="Pfam" id="PF00582"/>
    </source>
</evidence>
<keyword evidence="2" id="KW-0963">Cytoplasm</keyword>
<accession>A0A0M9DMR8</accession>
<dbReference type="InterPro" id="IPR006015">
    <property type="entry name" value="Universal_stress_UspA"/>
</dbReference>
<dbReference type="InterPro" id="IPR006016">
    <property type="entry name" value="UspA"/>
</dbReference>
<evidence type="ECO:0000313" key="4">
    <source>
        <dbReference type="EMBL" id="KOY83550.1"/>
    </source>
</evidence>
<protein>
    <recommendedName>
        <fullName evidence="2">Universal stress protein</fullName>
    </recommendedName>
</protein>
<dbReference type="CDD" id="cd00293">
    <property type="entry name" value="USP-like"/>
    <property type="match status" value="1"/>
</dbReference>
<dbReference type="PIRSF" id="PIRSF006276">
    <property type="entry name" value="UspA"/>
    <property type="match status" value="1"/>
</dbReference>
<evidence type="ECO:0000256" key="1">
    <source>
        <dbReference type="ARBA" id="ARBA00008791"/>
    </source>
</evidence>
<dbReference type="Pfam" id="PF00582">
    <property type="entry name" value="Usp"/>
    <property type="match status" value="1"/>
</dbReference>
<evidence type="ECO:0000256" key="2">
    <source>
        <dbReference type="PIRNR" id="PIRNR006276"/>
    </source>
</evidence>
<dbReference type="OrthoDB" id="9777884at2"/>
<comment type="subcellular location">
    <subcellularLocation>
        <location evidence="2">Cytoplasm</location>
    </subcellularLocation>
</comment>
<dbReference type="PRINTS" id="PR01438">
    <property type="entry name" value="UNVRSLSTRESS"/>
</dbReference>
<dbReference type="PANTHER" id="PTHR46268:SF6">
    <property type="entry name" value="UNIVERSAL STRESS PROTEIN UP12"/>
    <property type="match status" value="1"/>
</dbReference>
<dbReference type="Proteomes" id="UP000037977">
    <property type="component" value="Unassembled WGS sequence"/>
</dbReference>
<reference evidence="4 5" key="1">
    <citation type="submission" date="2015-07" db="EMBL/GenBank/DDBJ databases">
        <title>Genome sequencing project for genomic taxonomy and phylogenomics of Bacillus-like bacteria.</title>
        <authorList>
            <person name="Liu B."/>
            <person name="Wang J."/>
            <person name="Zhu Y."/>
            <person name="Liu G."/>
            <person name="Chen Q."/>
            <person name="Chen Z."/>
            <person name="Che J."/>
            <person name="Ge C."/>
            <person name="Shi H."/>
            <person name="Pan Z."/>
            <person name="Liu X."/>
        </authorList>
    </citation>
    <scope>NUCLEOTIDE SEQUENCE [LARGE SCALE GENOMIC DNA]</scope>
    <source>
        <strain evidence="4 5">DSM 54</strain>
    </source>
</reference>
<dbReference type="GO" id="GO:0005737">
    <property type="term" value="C:cytoplasm"/>
    <property type="evidence" value="ECO:0007669"/>
    <property type="project" value="UniProtKB-SubCell"/>
</dbReference>
<dbReference type="InterPro" id="IPR014729">
    <property type="entry name" value="Rossmann-like_a/b/a_fold"/>
</dbReference>
<comment type="caution">
    <text evidence="4">The sequence shown here is derived from an EMBL/GenBank/DDBJ whole genome shotgun (WGS) entry which is preliminary data.</text>
</comment>
<dbReference type="AlphaFoldDB" id="A0A0M9DMR8"/>
<proteinExistence type="inferred from homology"/>
<keyword evidence="5" id="KW-1185">Reference proteome</keyword>
<dbReference type="SUPFAM" id="SSF52402">
    <property type="entry name" value="Adenine nucleotide alpha hydrolases-like"/>
    <property type="match status" value="1"/>
</dbReference>
<name>A0A0M9DMR8_9BACI</name>
<evidence type="ECO:0000313" key="5">
    <source>
        <dbReference type="Proteomes" id="UP000037977"/>
    </source>
</evidence>
<dbReference type="RefSeq" id="WP_053994799.1">
    <property type="nucleotide sequence ID" value="NZ_CP065643.1"/>
</dbReference>
<dbReference type="Gene3D" id="3.40.50.620">
    <property type="entry name" value="HUPs"/>
    <property type="match status" value="1"/>
</dbReference>
<gene>
    <name evidence="4" type="ORF">ADM90_09965</name>
</gene>
<dbReference type="STRING" id="33935.ADM90_09965"/>
<dbReference type="EMBL" id="LGCI01000005">
    <property type="protein sequence ID" value="KOY83550.1"/>
    <property type="molecule type" value="Genomic_DNA"/>
</dbReference>